<dbReference type="VEuPathDB" id="FungiDB:SCHCODRAFT_02748523"/>
<sequence>MSTHEKTKLHNRVTGLGWPRPELEYLSFPREPAAQQWLCIVRINKGEWGRAYGPSRQAASEAAATVAYDALTRAGY</sequence>
<proteinExistence type="predicted"/>
<keyword evidence="2" id="KW-1185">Reference proteome</keyword>
<name>D8Q5B2_SCHCM</name>
<dbReference type="InParanoid" id="D8Q5B2"/>
<gene>
    <name evidence="1" type="ORF">SCHCODRAFT_109162</name>
</gene>
<dbReference type="HOGENOM" id="CLU_2655846_0_0_1"/>
<dbReference type="EMBL" id="GL377306">
    <property type="protein sequence ID" value="EFI96940.1"/>
    <property type="molecule type" value="Genomic_DNA"/>
</dbReference>
<evidence type="ECO:0000313" key="1">
    <source>
        <dbReference type="EMBL" id="EFI96940.1"/>
    </source>
</evidence>
<dbReference type="AlphaFoldDB" id="D8Q5B2"/>
<dbReference type="Proteomes" id="UP000007431">
    <property type="component" value="Unassembled WGS sequence"/>
</dbReference>
<evidence type="ECO:0000313" key="2">
    <source>
        <dbReference type="Proteomes" id="UP000007431"/>
    </source>
</evidence>
<feature type="non-terminal residue" evidence="1">
    <location>
        <position position="76"/>
    </location>
</feature>
<dbReference type="SUPFAM" id="SSF54768">
    <property type="entry name" value="dsRNA-binding domain-like"/>
    <property type="match status" value="1"/>
</dbReference>
<reference evidence="1 2" key="1">
    <citation type="journal article" date="2010" name="Nat. Biotechnol.">
        <title>Genome sequence of the model mushroom Schizophyllum commune.</title>
        <authorList>
            <person name="Ohm R.A."/>
            <person name="de Jong J.F."/>
            <person name="Lugones L.G."/>
            <person name="Aerts A."/>
            <person name="Kothe E."/>
            <person name="Stajich J.E."/>
            <person name="de Vries R.P."/>
            <person name="Record E."/>
            <person name="Levasseur A."/>
            <person name="Baker S.E."/>
            <person name="Bartholomew K.A."/>
            <person name="Coutinho P.M."/>
            <person name="Erdmann S."/>
            <person name="Fowler T.J."/>
            <person name="Gathman A.C."/>
            <person name="Lombard V."/>
            <person name="Henrissat B."/>
            <person name="Knabe N."/>
            <person name="Kuees U."/>
            <person name="Lilly W.W."/>
            <person name="Lindquist E."/>
            <person name="Lucas S."/>
            <person name="Magnuson J.K."/>
            <person name="Piumi F."/>
            <person name="Raudaskoski M."/>
            <person name="Salamov A."/>
            <person name="Schmutz J."/>
            <person name="Schwarze F.W.M.R."/>
            <person name="vanKuyk P.A."/>
            <person name="Horton J.S."/>
            <person name="Grigoriev I.V."/>
            <person name="Woesten H.A.B."/>
        </authorList>
    </citation>
    <scope>NUCLEOTIDE SEQUENCE [LARGE SCALE GENOMIC DNA]</scope>
    <source>
        <strain evidence="2">H4-8 / FGSC 9210</strain>
    </source>
</reference>
<protein>
    <recommendedName>
        <fullName evidence="3">DRBM domain-containing protein</fullName>
    </recommendedName>
</protein>
<dbReference type="KEGG" id="scm:SCHCO_02748523"/>
<dbReference type="GeneID" id="9596365"/>
<dbReference type="Gene3D" id="3.30.160.20">
    <property type="match status" value="1"/>
</dbReference>
<evidence type="ECO:0008006" key="3">
    <source>
        <dbReference type="Google" id="ProtNLM"/>
    </source>
</evidence>
<accession>D8Q5B2</accession>
<dbReference type="RefSeq" id="XP_003031843.1">
    <property type="nucleotide sequence ID" value="XM_003031797.1"/>
</dbReference>
<dbReference type="OrthoDB" id="10326854at2759"/>
<organism evidence="2">
    <name type="scientific">Schizophyllum commune (strain H4-8 / FGSC 9210)</name>
    <name type="common">Split gill fungus</name>
    <dbReference type="NCBI Taxonomy" id="578458"/>
    <lineage>
        <taxon>Eukaryota</taxon>
        <taxon>Fungi</taxon>
        <taxon>Dikarya</taxon>
        <taxon>Basidiomycota</taxon>
        <taxon>Agaricomycotina</taxon>
        <taxon>Agaricomycetes</taxon>
        <taxon>Agaricomycetidae</taxon>
        <taxon>Agaricales</taxon>
        <taxon>Schizophyllaceae</taxon>
        <taxon>Schizophyllum</taxon>
    </lineage>
</organism>